<feature type="transmembrane region" description="Helical" evidence="1">
    <location>
        <begin position="90"/>
        <end position="111"/>
    </location>
</feature>
<feature type="transmembrane region" description="Helical" evidence="1">
    <location>
        <begin position="6"/>
        <end position="29"/>
    </location>
</feature>
<keyword evidence="1" id="KW-0812">Transmembrane</keyword>
<keyword evidence="1" id="KW-1133">Transmembrane helix</keyword>
<feature type="transmembrane region" description="Helical" evidence="1">
    <location>
        <begin position="61"/>
        <end position="78"/>
    </location>
</feature>
<feature type="transmembrane region" description="Helical" evidence="1">
    <location>
        <begin position="36"/>
        <end position="55"/>
    </location>
</feature>
<dbReference type="Proteomes" id="UP001595898">
    <property type="component" value="Unassembled WGS sequence"/>
</dbReference>
<sequence>MTLLESAIVFTVSLLIGALGIYVGASVVVDAADYTYAIVTALIGAIVWGLVGFFFGWIPLLGPLLVFIAYLAVINARYPGGWVDAAAITIVAWLSVLVVLYVLAILGVMGFEAAGVPGV</sequence>
<keyword evidence="1" id="KW-0472">Membrane</keyword>
<accession>A0ABD5PN98</accession>
<keyword evidence="3" id="KW-1185">Reference proteome</keyword>
<comment type="caution">
    <text evidence="2">The sequence shown here is derived from an EMBL/GenBank/DDBJ whole genome shotgun (WGS) entry which is preliminary data.</text>
</comment>
<evidence type="ECO:0000313" key="3">
    <source>
        <dbReference type="Proteomes" id="UP001595898"/>
    </source>
</evidence>
<name>A0ABD5PN98_9EURY</name>
<proteinExistence type="predicted"/>
<reference evidence="2 3" key="1">
    <citation type="journal article" date="2019" name="Int. J. Syst. Evol. Microbiol.">
        <title>The Global Catalogue of Microorganisms (GCM) 10K type strain sequencing project: providing services to taxonomists for standard genome sequencing and annotation.</title>
        <authorList>
            <consortium name="The Broad Institute Genomics Platform"/>
            <consortium name="The Broad Institute Genome Sequencing Center for Infectious Disease"/>
            <person name="Wu L."/>
            <person name="Ma J."/>
        </authorList>
    </citation>
    <scope>NUCLEOTIDE SEQUENCE [LARGE SCALE GENOMIC DNA]</scope>
    <source>
        <strain evidence="2 3">WLHS5</strain>
    </source>
</reference>
<dbReference type="RefSeq" id="WP_250142638.1">
    <property type="nucleotide sequence ID" value="NZ_JALIQP010000008.1"/>
</dbReference>
<dbReference type="EMBL" id="JBHSFA010000004">
    <property type="protein sequence ID" value="MFC4541927.1"/>
    <property type="molecule type" value="Genomic_DNA"/>
</dbReference>
<organism evidence="2 3">
    <name type="scientific">Halosolutus amylolyticus</name>
    <dbReference type="NCBI Taxonomy" id="2932267"/>
    <lineage>
        <taxon>Archaea</taxon>
        <taxon>Methanobacteriati</taxon>
        <taxon>Methanobacteriota</taxon>
        <taxon>Stenosarchaea group</taxon>
        <taxon>Halobacteria</taxon>
        <taxon>Halobacteriales</taxon>
        <taxon>Natrialbaceae</taxon>
        <taxon>Halosolutus</taxon>
    </lineage>
</organism>
<dbReference type="AlphaFoldDB" id="A0ABD5PN98"/>
<protein>
    <submittedName>
        <fullName evidence="2">Uncharacterized protein</fullName>
    </submittedName>
</protein>
<gene>
    <name evidence="2" type="ORF">ACFO5R_08300</name>
</gene>
<evidence type="ECO:0000313" key="2">
    <source>
        <dbReference type="EMBL" id="MFC4541927.1"/>
    </source>
</evidence>
<evidence type="ECO:0000256" key="1">
    <source>
        <dbReference type="SAM" id="Phobius"/>
    </source>
</evidence>